<dbReference type="Gene3D" id="3.40.50.1950">
    <property type="entry name" value="Flavin prenyltransferase-like"/>
    <property type="match status" value="1"/>
</dbReference>
<dbReference type="InterPro" id="IPR003382">
    <property type="entry name" value="Flavoprotein"/>
</dbReference>
<protein>
    <submittedName>
        <fullName evidence="3">Flavoprotein</fullName>
    </submittedName>
</protein>
<reference evidence="3" key="1">
    <citation type="submission" date="2021-02" db="EMBL/GenBank/DDBJ databases">
        <title>Natronoglycomyces albus gen. nov., sp. nov, a haloalkaliphilic actinobacterium from a soda solonchak soil.</title>
        <authorList>
            <person name="Sorokin D.Y."/>
            <person name="Khijniak T.V."/>
            <person name="Zakharycheva A.P."/>
            <person name="Boueva O.V."/>
            <person name="Ariskina E.V."/>
            <person name="Hahnke R.L."/>
            <person name="Bunk B."/>
            <person name="Sproer C."/>
            <person name="Schumann P."/>
            <person name="Evtushenko L.I."/>
            <person name="Kublanov I.V."/>
        </authorList>
    </citation>
    <scope>NUCLEOTIDE SEQUENCE</scope>
    <source>
        <strain evidence="3">DSM 106290</strain>
    </source>
</reference>
<dbReference type="KEGG" id="nav:JQS30_06335"/>
<dbReference type="SUPFAM" id="SSF52507">
    <property type="entry name" value="Homo-oligomeric flavin-containing Cys decarboxylases, HFCD"/>
    <property type="match status" value="1"/>
</dbReference>
<evidence type="ECO:0000313" key="3">
    <source>
        <dbReference type="EMBL" id="QSB06518.1"/>
    </source>
</evidence>
<evidence type="ECO:0000313" key="4">
    <source>
        <dbReference type="Proteomes" id="UP000662939"/>
    </source>
</evidence>
<dbReference type="Pfam" id="PF02441">
    <property type="entry name" value="Flavoprotein"/>
    <property type="match status" value="1"/>
</dbReference>
<dbReference type="EMBL" id="CP070496">
    <property type="protein sequence ID" value="QSB06518.1"/>
    <property type="molecule type" value="Genomic_DNA"/>
</dbReference>
<keyword evidence="4" id="KW-1185">Reference proteome</keyword>
<evidence type="ECO:0000256" key="1">
    <source>
        <dbReference type="SAM" id="MobiDB-lite"/>
    </source>
</evidence>
<sequence>MASNVVYLVICGAGPAEDAETFIDHARKCGWECHVLTTPAGLGFIDVEELERASGHPVATGHRQPSQPRRRKPPADAIVIAPATSNTICKLAAGISDNYALDVVNECLGLGVPTIVLPFVNQALANRQPFADAVENLTSEGVHVLLGEDGFTPHLPGHGESNRSSYPWTQALDKANELTGHQDRQQQGRHR</sequence>
<feature type="domain" description="Flavoprotein" evidence="2">
    <location>
        <begin position="6"/>
        <end position="119"/>
    </location>
</feature>
<dbReference type="AlphaFoldDB" id="A0A895XY22"/>
<dbReference type="Proteomes" id="UP000662939">
    <property type="component" value="Chromosome"/>
</dbReference>
<dbReference type="GO" id="GO:0003824">
    <property type="term" value="F:catalytic activity"/>
    <property type="evidence" value="ECO:0007669"/>
    <property type="project" value="InterPro"/>
</dbReference>
<name>A0A895XY22_9ACTN</name>
<evidence type="ECO:0000259" key="2">
    <source>
        <dbReference type="Pfam" id="PF02441"/>
    </source>
</evidence>
<feature type="region of interest" description="Disordered" evidence="1">
    <location>
        <begin position="55"/>
        <end position="74"/>
    </location>
</feature>
<organism evidence="3 4">
    <name type="scientific">Natronoglycomyces albus</name>
    <dbReference type="NCBI Taxonomy" id="2811108"/>
    <lineage>
        <taxon>Bacteria</taxon>
        <taxon>Bacillati</taxon>
        <taxon>Actinomycetota</taxon>
        <taxon>Actinomycetes</taxon>
        <taxon>Glycomycetales</taxon>
        <taxon>Glycomycetaceae</taxon>
        <taxon>Natronoglycomyces</taxon>
    </lineage>
</organism>
<dbReference type="RefSeq" id="WP_213172529.1">
    <property type="nucleotide sequence ID" value="NZ_CP070496.1"/>
</dbReference>
<gene>
    <name evidence="3" type="ORF">JQS30_06335</name>
</gene>
<proteinExistence type="predicted"/>
<accession>A0A895XY22</accession>
<dbReference type="InterPro" id="IPR036551">
    <property type="entry name" value="Flavin_trans-like"/>
</dbReference>